<feature type="compositionally biased region" description="Low complexity" evidence="2">
    <location>
        <begin position="78"/>
        <end position="87"/>
    </location>
</feature>
<dbReference type="EMBL" id="GBXI01017634">
    <property type="protein sequence ID" value="JAC96657.1"/>
    <property type="molecule type" value="Transcribed_RNA"/>
</dbReference>
<feature type="compositionally biased region" description="Low complexity" evidence="2">
    <location>
        <begin position="1"/>
        <end position="50"/>
    </location>
</feature>
<reference evidence="3" key="2">
    <citation type="journal article" date="2015" name="Gigascience">
        <title>Reconstructing a comprehensive transcriptome assembly of a white-pupal translocated strain of the pest fruit fly Bactrocera cucurbitae.</title>
        <authorList>
            <person name="Sim S.B."/>
            <person name="Calla B."/>
            <person name="Hall B."/>
            <person name="DeRego T."/>
            <person name="Geib S.M."/>
        </authorList>
    </citation>
    <scope>NUCLEOTIDE SEQUENCE</scope>
</reference>
<reference evidence="3" key="1">
    <citation type="submission" date="2014-11" db="EMBL/GenBank/DDBJ databases">
        <authorList>
            <person name="Geib S."/>
        </authorList>
    </citation>
    <scope>NUCLEOTIDE SEQUENCE</scope>
</reference>
<feature type="region of interest" description="Disordered" evidence="2">
    <location>
        <begin position="183"/>
        <end position="207"/>
    </location>
</feature>
<feature type="compositionally biased region" description="Polar residues" evidence="2">
    <location>
        <begin position="350"/>
        <end position="366"/>
    </location>
</feature>
<accession>A0A0A1WE07</accession>
<dbReference type="AlphaFoldDB" id="A0A0A1WE07"/>
<gene>
    <name evidence="3" type="primary">slpr_1</name>
    <name evidence="3" type="ORF">g.39653</name>
</gene>
<feature type="region of interest" description="Disordered" evidence="2">
    <location>
        <begin position="334"/>
        <end position="376"/>
    </location>
</feature>
<keyword evidence="3" id="KW-0808">Transferase</keyword>
<keyword evidence="3" id="KW-0418">Kinase</keyword>
<keyword evidence="1" id="KW-0175">Coiled coil</keyword>
<sequence length="637" mass="70062">QQQQQQQHQQQQQQQFVNQNPNQNPNFQPNININPQNRWMFQANQQQQPGQPRPPFMGGSGGMPPGMGPGGPMGGPQQGPIGPGQNQNSALISQLSAPPGQNVNPLLAQQQQQMRIQMLNQQQQLQQMQQQQQLQQQQQQQLKLCQPSLQPMPPMVRSQEDGLNLPARYPCSPLTLLQYQFVPAPDYPSSDQSDTDTEPPTPTVSCFPFRKVSPVAQQPPLPPYAYHDRSPLSEHAISGFSSLGNSPAVGRKKLSLDSELLAIERQQKHVQRQAKMLPIVMLLSDLDKHAPPSIHSASATNSATNLINEPNDPTYDRAFYRDIQKSLEEIFSMPAPAGRFGSQRSERLNSKSSGDLTKYNSTSQLTEDAADEESTYRFQRNASGSQFPRQCFFRQPSNAGEAVDDDASTNASQNASFRSFSGDEHFNSICSDQSSSIDTTNSTQTSRKSSVTFQLNSSASQTNSCASNDEHANSTSASANQSYSFSTTFNSTGTDTAEQFVNSGGSATQQTSTHAGQATSKNAVPKGALLHDLKLQDVQPAPEVLRMKQSLLLAEEAKARKHKMNTKKASGKAKDSGATTATASVSFQHKVQNILNYFTIRKKKSESEYKLFENANSEFVHETRVKAKAKAKSCEQL</sequence>
<evidence type="ECO:0000313" key="3">
    <source>
        <dbReference type="EMBL" id="JAC96657.1"/>
    </source>
</evidence>
<feature type="region of interest" description="Disordered" evidence="2">
    <location>
        <begin position="431"/>
        <end position="481"/>
    </location>
</feature>
<feature type="compositionally biased region" description="Polar residues" evidence="2">
    <location>
        <begin position="88"/>
        <end position="103"/>
    </location>
</feature>
<feature type="compositionally biased region" description="Gly residues" evidence="2">
    <location>
        <begin position="58"/>
        <end position="77"/>
    </location>
</feature>
<evidence type="ECO:0000256" key="1">
    <source>
        <dbReference type="SAM" id="Coils"/>
    </source>
</evidence>
<feature type="region of interest" description="Disordered" evidence="2">
    <location>
        <begin position="1"/>
        <end position="103"/>
    </location>
</feature>
<organism evidence="3">
    <name type="scientific">Zeugodacus cucurbitae</name>
    <name type="common">Melon fruit fly</name>
    <name type="synonym">Bactrocera cucurbitae</name>
    <dbReference type="NCBI Taxonomy" id="28588"/>
    <lineage>
        <taxon>Eukaryota</taxon>
        <taxon>Metazoa</taxon>
        <taxon>Ecdysozoa</taxon>
        <taxon>Arthropoda</taxon>
        <taxon>Hexapoda</taxon>
        <taxon>Insecta</taxon>
        <taxon>Pterygota</taxon>
        <taxon>Neoptera</taxon>
        <taxon>Endopterygota</taxon>
        <taxon>Diptera</taxon>
        <taxon>Brachycera</taxon>
        <taxon>Muscomorpha</taxon>
        <taxon>Tephritoidea</taxon>
        <taxon>Tephritidae</taxon>
        <taxon>Zeugodacus</taxon>
        <taxon>Zeugodacus</taxon>
    </lineage>
</organism>
<feature type="non-terminal residue" evidence="3">
    <location>
        <position position="1"/>
    </location>
</feature>
<feature type="coiled-coil region" evidence="1">
    <location>
        <begin position="111"/>
        <end position="140"/>
    </location>
</feature>
<name>A0A0A1WE07_ZEUCU</name>
<feature type="region of interest" description="Disordered" evidence="2">
    <location>
        <begin position="496"/>
        <end position="519"/>
    </location>
</feature>
<protein>
    <submittedName>
        <fullName evidence="3">Mitogen-activated protein kinase kinase kinase</fullName>
    </submittedName>
</protein>
<dbReference type="GO" id="GO:0016301">
    <property type="term" value="F:kinase activity"/>
    <property type="evidence" value="ECO:0007669"/>
    <property type="project" value="UniProtKB-KW"/>
</dbReference>
<evidence type="ECO:0000256" key="2">
    <source>
        <dbReference type="SAM" id="MobiDB-lite"/>
    </source>
</evidence>
<proteinExistence type="predicted"/>